<dbReference type="Pfam" id="PF03022">
    <property type="entry name" value="MRJP"/>
    <property type="match status" value="1"/>
</dbReference>
<protein>
    <submittedName>
        <fullName evidence="5">Uncharacterized protein</fullName>
    </submittedName>
</protein>
<evidence type="ECO:0000313" key="5">
    <source>
        <dbReference type="EMBL" id="ORY18530.1"/>
    </source>
</evidence>
<dbReference type="AlphaFoldDB" id="A0A1Y2A8A3"/>
<dbReference type="Proteomes" id="UP000193144">
    <property type="component" value="Unassembled WGS sequence"/>
</dbReference>
<comment type="subcellular location">
    <subcellularLocation>
        <location evidence="1">Secreted</location>
    </subcellularLocation>
</comment>
<keyword evidence="4" id="KW-0732">Signal</keyword>
<evidence type="ECO:0000313" key="6">
    <source>
        <dbReference type="Proteomes" id="UP000193144"/>
    </source>
</evidence>
<dbReference type="OrthoDB" id="7776143at2759"/>
<keyword evidence="6" id="KW-1185">Reference proteome</keyword>
<sequence>MRLLSLFLAVWTAIAEIAFQNSPQTILRTDPGRYGPEIEEYHYHYQQWPIGIAVSSTGRLFATYTRGSYTFTLGEAVNKTAEKLYPSADLNLPVSALNTSFNGIPFGSANSTGLISVQAIYTTRKPPTAPKPSGSIIMPYAQPGGSKIVGISHSNDPIYATYTFPASVYSFDSYMYDIRFDLRPNLTSSRKGIAYIIDSSDEGRPGFIILDLGTGDSWRRLTQHPTALRVADDVPNGETMYYSPPTSPYLYSNPSLNLHASPSDPLSELAAHNSVSNLGKRGGNANGFEGDSNGLVYQPMPKHSAICYYDPKTLQRHGWFYVNINQFPYQLNWNNGTGGRVWPGCSVEVWGWGKIVSLG</sequence>
<organism evidence="5 6">
    <name type="scientific">Clohesyomyces aquaticus</name>
    <dbReference type="NCBI Taxonomy" id="1231657"/>
    <lineage>
        <taxon>Eukaryota</taxon>
        <taxon>Fungi</taxon>
        <taxon>Dikarya</taxon>
        <taxon>Ascomycota</taxon>
        <taxon>Pezizomycotina</taxon>
        <taxon>Dothideomycetes</taxon>
        <taxon>Pleosporomycetidae</taxon>
        <taxon>Pleosporales</taxon>
        <taxon>Lindgomycetaceae</taxon>
        <taxon>Clohesyomyces</taxon>
    </lineage>
</organism>
<dbReference type="InterPro" id="IPR011042">
    <property type="entry name" value="6-blade_b-propeller_TolB-like"/>
</dbReference>
<feature type="signal peptide" evidence="4">
    <location>
        <begin position="1"/>
        <end position="15"/>
    </location>
</feature>
<dbReference type="Gene3D" id="2.120.10.30">
    <property type="entry name" value="TolB, C-terminal domain"/>
    <property type="match status" value="2"/>
</dbReference>
<accession>A0A1Y2A8A3</accession>
<name>A0A1Y2A8A3_9PLEO</name>
<evidence type="ECO:0000256" key="1">
    <source>
        <dbReference type="ARBA" id="ARBA00004613"/>
    </source>
</evidence>
<proteinExistence type="inferred from homology"/>
<dbReference type="InterPro" id="IPR017996">
    <property type="entry name" value="MRJP/yellow-related"/>
</dbReference>
<comment type="caution">
    <text evidence="5">The sequence shown here is derived from an EMBL/GenBank/DDBJ whole genome shotgun (WGS) entry which is preliminary data.</text>
</comment>
<gene>
    <name evidence="5" type="ORF">BCR34DRAFT_670773</name>
</gene>
<dbReference type="GO" id="GO:0005576">
    <property type="term" value="C:extracellular region"/>
    <property type="evidence" value="ECO:0007669"/>
    <property type="project" value="UniProtKB-SubCell"/>
</dbReference>
<dbReference type="EMBL" id="MCFA01000006">
    <property type="protein sequence ID" value="ORY18530.1"/>
    <property type="molecule type" value="Genomic_DNA"/>
</dbReference>
<evidence type="ECO:0000256" key="2">
    <source>
        <dbReference type="ARBA" id="ARBA00009127"/>
    </source>
</evidence>
<evidence type="ECO:0000256" key="4">
    <source>
        <dbReference type="SAM" id="SignalP"/>
    </source>
</evidence>
<comment type="similarity">
    <text evidence="2">Belongs to the major royal jelly protein family.</text>
</comment>
<feature type="chain" id="PRO_5012237470" evidence="4">
    <location>
        <begin position="16"/>
        <end position="359"/>
    </location>
</feature>
<dbReference type="PANTHER" id="PTHR10009:SF18">
    <property type="entry name" value="PROTEIN YELLOW-LIKE PROTEIN"/>
    <property type="match status" value="1"/>
</dbReference>
<evidence type="ECO:0000256" key="3">
    <source>
        <dbReference type="ARBA" id="ARBA00022525"/>
    </source>
</evidence>
<dbReference type="PANTHER" id="PTHR10009">
    <property type="entry name" value="PROTEIN YELLOW-RELATED"/>
    <property type="match status" value="1"/>
</dbReference>
<reference evidence="5 6" key="1">
    <citation type="submission" date="2016-07" db="EMBL/GenBank/DDBJ databases">
        <title>Pervasive Adenine N6-methylation of Active Genes in Fungi.</title>
        <authorList>
            <consortium name="DOE Joint Genome Institute"/>
            <person name="Mondo S.J."/>
            <person name="Dannebaum R.O."/>
            <person name="Kuo R.C."/>
            <person name="Labutti K."/>
            <person name="Haridas S."/>
            <person name="Kuo A."/>
            <person name="Salamov A."/>
            <person name="Ahrendt S.R."/>
            <person name="Lipzen A."/>
            <person name="Sullivan W."/>
            <person name="Andreopoulos W.B."/>
            <person name="Clum A."/>
            <person name="Lindquist E."/>
            <person name="Daum C."/>
            <person name="Ramamoorthy G.K."/>
            <person name="Gryganskyi A."/>
            <person name="Culley D."/>
            <person name="Magnuson J.K."/>
            <person name="James T.Y."/>
            <person name="O'Malley M.A."/>
            <person name="Stajich J.E."/>
            <person name="Spatafora J.W."/>
            <person name="Visel A."/>
            <person name="Grigoriev I.V."/>
        </authorList>
    </citation>
    <scope>NUCLEOTIDE SEQUENCE [LARGE SCALE GENOMIC DNA]</scope>
    <source>
        <strain evidence="5 6">CBS 115471</strain>
    </source>
</reference>
<keyword evidence="3" id="KW-0964">Secreted</keyword>